<sequence length="57" mass="6644">MDCKSIELEQGWGYMQSEVKKLKNILEGSSEQFSSEEYMTLYTCGSRSLLLNFFFCL</sequence>
<dbReference type="EMBL" id="GGEC01025051">
    <property type="protein sequence ID" value="MBX05535.1"/>
    <property type="molecule type" value="Transcribed_RNA"/>
</dbReference>
<accession>A0A2P2KIG3</accession>
<dbReference type="AlphaFoldDB" id="A0A2P2KIG3"/>
<protein>
    <submittedName>
        <fullName evidence="1">Uncharacterized protein MANES_01G073200</fullName>
    </submittedName>
</protein>
<reference evidence="1" key="1">
    <citation type="submission" date="2018-02" db="EMBL/GenBank/DDBJ databases">
        <title>Rhizophora mucronata_Transcriptome.</title>
        <authorList>
            <person name="Meera S.P."/>
            <person name="Sreeshan A."/>
            <person name="Augustine A."/>
        </authorList>
    </citation>
    <scope>NUCLEOTIDE SEQUENCE</scope>
    <source>
        <tissue evidence="1">Leaf</tissue>
    </source>
</reference>
<organism evidence="1">
    <name type="scientific">Rhizophora mucronata</name>
    <name type="common">Asiatic mangrove</name>
    <dbReference type="NCBI Taxonomy" id="61149"/>
    <lineage>
        <taxon>Eukaryota</taxon>
        <taxon>Viridiplantae</taxon>
        <taxon>Streptophyta</taxon>
        <taxon>Embryophyta</taxon>
        <taxon>Tracheophyta</taxon>
        <taxon>Spermatophyta</taxon>
        <taxon>Magnoliopsida</taxon>
        <taxon>eudicotyledons</taxon>
        <taxon>Gunneridae</taxon>
        <taxon>Pentapetalae</taxon>
        <taxon>rosids</taxon>
        <taxon>fabids</taxon>
        <taxon>Malpighiales</taxon>
        <taxon>Rhizophoraceae</taxon>
        <taxon>Rhizophora</taxon>
    </lineage>
</organism>
<proteinExistence type="predicted"/>
<evidence type="ECO:0000313" key="1">
    <source>
        <dbReference type="EMBL" id="MBX05535.1"/>
    </source>
</evidence>
<name>A0A2P2KIG3_RHIMU</name>